<dbReference type="InterPro" id="IPR053051">
    <property type="entry name" value="HDAC_complex_subunit"/>
</dbReference>
<keyword evidence="3" id="KW-0862">Zinc</keyword>
<reference evidence="6 7" key="1">
    <citation type="journal article" date="2012" name="Appl. Environ. Microbiol.">
        <title>Short-read sequencing for genomic analysis of the brown rot fungus Fibroporia radiculosa.</title>
        <authorList>
            <person name="Tang J.D."/>
            <person name="Perkins A.D."/>
            <person name="Sonstegard T.S."/>
            <person name="Schroeder S.G."/>
            <person name="Burgess S.C."/>
            <person name="Diehl S.V."/>
        </authorList>
    </citation>
    <scope>NUCLEOTIDE SEQUENCE [LARGE SCALE GENOMIC DNA]</scope>
    <source>
        <strain evidence="6 7">TFFH 294</strain>
    </source>
</reference>
<feature type="domain" description="Zinc finger PHD-type" evidence="5">
    <location>
        <begin position="141"/>
        <end position="188"/>
    </location>
</feature>
<evidence type="ECO:0000313" key="6">
    <source>
        <dbReference type="EMBL" id="CCL98685.1"/>
    </source>
</evidence>
<evidence type="ECO:0000256" key="3">
    <source>
        <dbReference type="ARBA" id="ARBA00022833"/>
    </source>
</evidence>
<feature type="compositionally biased region" description="Low complexity" evidence="4">
    <location>
        <begin position="206"/>
        <end position="221"/>
    </location>
</feature>
<feature type="compositionally biased region" description="Polar residues" evidence="4">
    <location>
        <begin position="25"/>
        <end position="41"/>
    </location>
</feature>
<gene>
    <name evidence="6" type="ORF">FIBRA_00687</name>
</gene>
<sequence>MTNVAVMGPPPSPKEPRRSGRRSVPSASTSKSPVGSPTSESAPKVKENPNRPSLSASTSNGKSKRSKQEDHDDTLEDTRKNGVNGNGSARSKRKGKEKEKPSSALEALGDVGNSEIPQPDAPGQEGAVDGEEDDEETGITRCICGDEEPESAEFMAQCEMCKAWQHGQCMGFANIASLPQHYYCEQCRPDLYTELLKKHAKRARQSSTASHHTSATASHAPRSSRSHSPIHHQKPAKRRNTMNSRDAAFEESFQALLEATAVEAAAQEVHAATVVTKENGDMNGHDGEPEIEVAPNSRRKRKRSDDDATTTKRTRSTSIASDRTSVANTVVARDPTPINGGSNNNAKASTSMGKSSSSRNRRGTARKSQAQDLASVEGDEVPSAGNTGSARRQATSRAKATTANDNATRRAQANPANGHGANAASHSNTTNARAYHHTHAYAVSQQPLFTSWNLPDYLAHLEPMLPTGVPQPLEVRGSGVDFIGRESLERTTERGVKVKWPSKRMSVGDMNKRVRALVEWVGREQASALERSRRREALERALREARSSNMDGQPGSGDHPPGSNGEAITNHSSPADAVSPEKRLSSTNGPPPNGLDSGLTTMKLMEELMEELIGFQERFGPGAKTKERERRTALA</sequence>
<dbReference type="EMBL" id="HE796896">
    <property type="protein sequence ID" value="CCL98685.1"/>
    <property type="molecule type" value="Genomic_DNA"/>
</dbReference>
<dbReference type="Proteomes" id="UP000006352">
    <property type="component" value="Unassembled WGS sequence"/>
</dbReference>
<evidence type="ECO:0000256" key="2">
    <source>
        <dbReference type="ARBA" id="ARBA00022771"/>
    </source>
</evidence>
<feature type="region of interest" description="Disordered" evidence="4">
    <location>
        <begin position="1"/>
        <end position="139"/>
    </location>
</feature>
<dbReference type="GO" id="GO:0008270">
    <property type="term" value="F:zinc ion binding"/>
    <property type="evidence" value="ECO:0007669"/>
    <property type="project" value="UniProtKB-KW"/>
</dbReference>
<organism evidence="6 7">
    <name type="scientific">Fibroporia radiculosa</name>
    <dbReference type="NCBI Taxonomy" id="599839"/>
    <lineage>
        <taxon>Eukaryota</taxon>
        <taxon>Fungi</taxon>
        <taxon>Dikarya</taxon>
        <taxon>Basidiomycota</taxon>
        <taxon>Agaricomycotina</taxon>
        <taxon>Agaricomycetes</taxon>
        <taxon>Polyporales</taxon>
        <taxon>Fibroporiaceae</taxon>
        <taxon>Fibroporia</taxon>
    </lineage>
</organism>
<dbReference type="SMART" id="SM00249">
    <property type="entry name" value="PHD"/>
    <property type="match status" value="1"/>
</dbReference>
<dbReference type="AlphaFoldDB" id="J4GIC8"/>
<keyword evidence="2" id="KW-0863">Zinc-finger</keyword>
<feature type="compositionally biased region" description="Low complexity" evidence="4">
    <location>
        <begin position="346"/>
        <end position="358"/>
    </location>
</feature>
<dbReference type="InParanoid" id="J4GIC8"/>
<dbReference type="RefSeq" id="XP_012177968.1">
    <property type="nucleotide sequence ID" value="XM_012322578.1"/>
</dbReference>
<feature type="compositionally biased region" description="Basic and acidic residues" evidence="4">
    <location>
        <begin position="624"/>
        <end position="635"/>
    </location>
</feature>
<dbReference type="InterPro" id="IPR011011">
    <property type="entry name" value="Znf_FYVE_PHD"/>
</dbReference>
<protein>
    <recommendedName>
        <fullName evidence="5">Zinc finger PHD-type domain-containing protein</fullName>
    </recommendedName>
</protein>
<dbReference type="Pfam" id="PF20826">
    <property type="entry name" value="PHD_5"/>
    <property type="match status" value="1"/>
</dbReference>
<feature type="compositionally biased region" description="Polar residues" evidence="4">
    <location>
        <begin position="50"/>
        <end position="61"/>
    </location>
</feature>
<dbReference type="Gene3D" id="3.30.40.10">
    <property type="entry name" value="Zinc/RING finger domain, C3HC4 (zinc finger)"/>
    <property type="match status" value="1"/>
</dbReference>
<evidence type="ECO:0000259" key="5">
    <source>
        <dbReference type="SMART" id="SM00249"/>
    </source>
</evidence>
<evidence type="ECO:0000256" key="4">
    <source>
        <dbReference type="SAM" id="MobiDB-lite"/>
    </source>
</evidence>
<feature type="compositionally biased region" description="Polar residues" evidence="4">
    <location>
        <begin position="384"/>
        <end position="396"/>
    </location>
</feature>
<dbReference type="STRING" id="599839.J4GIC8"/>
<keyword evidence="7" id="KW-1185">Reference proteome</keyword>
<feature type="compositionally biased region" description="Basic residues" evidence="4">
    <location>
        <begin position="222"/>
        <end position="240"/>
    </location>
</feature>
<keyword evidence="1" id="KW-0479">Metal-binding</keyword>
<feature type="compositionally biased region" description="Acidic residues" evidence="4">
    <location>
        <begin position="128"/>
        <end position="137"/>
    </location>
</feature>
<feature type="region of interest" description="Disordered" evidence="4">
    <location>
        <begin position="277"/>
        <end position="426"/>
    </location>
</feature>
<feature type="compositionally biased region" description="Polar residues" evidence="4">
    <location>
        <begin position="319"/>
        <end position="328"/>
    </location>
</feature>
<evidence type="ECO:0000256" key="1">
    <source>
        <dbReference type="ARBA" id="ARBA00022723"/>
    </source>
</evidence>
<dbReference type="PANTHER" id="PTHR47793">
    <property type="entry name" value="HISTONE DEACETYLASE COMPLEX SUBUNIT CTI6"/>
    <property type="match status" value="1"/>
</dbReference>
<evidence type="ECO:0000313" key="7">
    <source>
        <dbReference type="Proteomes" id="UP000006352"/>
    </source>
</evidence>
<feature type="compositionally biased region" description="Basic and acidic residues" evidence="4">
    <location>
        <begin position="66"/>
        <end position="80"/>
    </location>
</feature>
<dbReference type="OrthoDB" id="79252at2759"/>
<dbReference type="InterPro" id="IPR001965">
    <property type="entry name" value="Znf_PHD"/>
</dbReference>
<dbReference type="HOGENOM" id="CLU_029203_0_0_1"/>
<accession>J4GIC8</accession>
<name>J4GIC8_9APHY</name>
<dbReference type="PANTHER" id="PTHR47793:SF1">
    <property type="entry name" value="HISTONE DEACETYLASE COMPLEX SUBUNIT CTI6"/>
    <property type="match status" value="1"/>
</dbReference>
<proteinExistence type="predicted"/>
<feature type="compositionally biased region" description="Low complexity" evidence="4">
    <location>
        <begin position="397"/>
        <end position="426"/>
    </location>
</feature>
<dbReference type="InterPro" id="IPR013083">
    <property type="entry name" value="Znf_RING/FYVE/PHD"/>
</dbReference>
<dbReference type="GeneID" id="24093596"/>
<feature type="region of interest" description="Disordered" evidence="4">
    <location>
        <begin position="198"/>
        <end position="242"/>
    </location>
</feature>
<feature type="region of interest" description="Disordered" evidence="4">
    <location>
        <begin position="542"/>
        <end position="635"/>
    </location>
</feature>
<dbReference type="SUPFAM" id="SSF57903">
    <property type="entry name" value="FYVE/PHD zinc finger"/>
    <property type="match status" value="1"/>
</dbReference>
<feature type="compositionally biased region" description="Basic and acidic residues" evidence="4">
    <location>
        <begin position="278"/>
        <end position="288"/>
    </location>
</feature>